<comment type="caution">
    <text evidence="12">The sequence shown here is derived from an EMBL/GenBank/DDBJ whole genome shotgun (WGS) entry which is preliminary data.</text>
</comment>
<gene>
    <name evidence="12" type="ORF">ACFQWB_08120</name>
</gene>
<dbReference type="EC" id="2.7.13.3" evidence="12"/>
<feature type="region of interest" description="Disordered" evidence="9">
    <location>
        <begin position="535"/>
        <end position="569"/>
    </location>
</feature>
<dbReference type="Pfam" id="PF06580">
    <property type="entry name" value="His_kinase"/>
    <property type="match status" value="1"/>
</dbReference>
<feature type="transmembrane region" description="Helical" evidence="10">
    <location>
        <begin position="300"/>
        <end position="319"/>
    </location>
</feature>
<evidence type="ECO:0000313" key="12">
    <source>
        <dbReference type="EMBL" id="MFC7749905.1"/>
    </source>
</evidence>
<reference evidence="13" key="1">
    <citation type="journal article" date="2019" name="Int. J. Syst. Evol. Microbiol.">
        <title>The Global Catalogue of Microorganisms (GCM) 10K type strain sequencing project: providing services to taxonomists for standard genome sequencing and annotation.</title>
        <authorList>
            <consortium name="The Broad Institute Genomics Platform"/>
            <consortium name="The Broad Institute Genome Sequencing Center for Infectious Disease"/>
            <person name="Wu L."/>
            <person name="Ma J."/>
        </authorList>
    </citation>
    <scope>NUCLEOTIDE SEQUENCE [LARGE SCALE GENOMIC DNA]</scope>
    <source>
        <strain evidence="13">JCM 18657</strain>
    </source>
</reference>
<keyword evidence="5 10" id="KW-0812">Transmembrane</keyword>
<comment type="subcellular location">
    <subcellularLocation>
        <location evidence="1">Cell membrane</location>
        <topology evidence="1">Multi-pass membrane protein</topology>
    </subcellularLocation>
</comment>
<evidence type="ECO:0000256" key="1">
    <source>
        <dbReference type="ARBA" id="ARBA00004651"/>
    </source>
</evidence>
<dbReference type="RefSeq" id="WP_138788196.1">
    <property type="nucleotide sequence ID" value="NZ_JBHTGQ010000018.1"/>
</dbReference>
<evidence type="ECO:0000256" key="5">
    <source>
        <dbReference type="ARBA" id="ARBA00022692"/>
    </source>
</evidence>
<dbReference type="Proteomes" id="UP001596528">
    <property type="component" value="Unassembled WGS sequence"/>
</dbReference>
<keyword evidence="3" id="KW-0597">Phosphoprotein</keyword>
<evidence type="ECO:0000256" key="10">
    <source>
        <dbReference type="SAM" id="Phobius"/>
    </source>
</evidence>
<dbReference type="Pfam" id="PF02743">
    <property type="entry name" value="dCache_1"/>
    <property type="match status" value="1"/>
</dbReference>
<dbReference type="InterPro" id="IPR003594">
    <property type="entry name" value="HATPase_dom"/>
</dbReference>
<name>A0ABW2V4E6_9BACL</name>
<evidence type="ECO:0000256" key="4">
    <source>
        <dbReference type="ARBA" id="ARBA00022679"/>
    </source>
</evidence>
<proteinExistence type="predicted"/>
<dbReference type="SMART" id="SM00304">
    <property type="entry name" value="HAMP"/>
    <property type="match status" value="1"/>
</dbReference>
<dbReference type="Gene3D" id="3.30.565.10">
    <property type="entry name" value="Histidine kinase-like ATPase, C-terminal domain"/>
    <property type="match status" value="1"/>
</dbReference>
<evidence type="ECO:0000256" key="3">
    <source>
        <dbReference type="ARBA" id="ARBA00022553"/>
    </source>
</evidence>
<dbReference type="CDD" id="cd06225">
    <property type="entry name" value="HAMP"/>
    <property type="match status" value="1"/>
</dbReference>
<dbReference type="SUPFAM" id="SSF158472">
    <property type="entry name" value="HAMP domain-like"/>
    <property type="match status" value="1"/>
</dbReference>
<dbReference type="InterPro" id="IPR050640">
    <property type="entry name" value="Bact_2-comp_sensor_kinase"/>
</dbReference>
<dbReference type="InterPro" id="IPR010559">
    <property type="entry name" value="Sig_transdc_His_kin_internal"/>
</dbReference>
<dbReference type="InterPro" id="IPR003660">
    <property type="entry name" value="HAMP_dom"/>
</dbReference>
<keyword evidence="6 12" id="KW-0418">Kinase</keyword>
<dbReference type="EMBL" id="JBHTGQ010000018">
    <property type="protein sequence ID" value="MFC7749905.1"/>
    <property type="molecule type" value="Genomic_DNA"/>
</dbReference>
<accession>A0ABW2V4E6</accession>
<dbReference type="Pfam" id="PF02518">
    <property type="entry name" value="HATPase_c"/>
    <property type="match status" value="1"/>
</dbReference>
<evidence type="ECO:0000256" key="2">
    <source>
        <dbReference type="ARBA" id="ARBA00022475"/>
    </source>
</evidence>
<keyword evidence="13" id="KW-1185">Reference proteome</keyword>
<evidence type="ECO:0000259" key="11">
    <source>
        <dbReference type="PROSITE" id="PS50885"/>
    </source>
</evidence>
<dbReference type="Gene3D" id="3.30.450.20">
    <property type="entry name" value="PAS domain"/>
    <property type="match status" value="1"/>
</dbReference>
<evidence type="ECO:0000256" key="9">
    <source>
        <dbReference type="SAM" id="MobiDB-lite"/>
    </source>
</evidence>
<sequence length="618" mass="69378">MRPFRLRAYSGLSFRQKLIAVSVACILLPTCLTLAVSGYLTRDAVKDQAVSNAQESLALADGYVSNLLQYMLYVANYIQNDSEINATLKALAFGNGGDELSERLRLLSKIDNISSVGEQVFVTILQPDGRYFTSYPVYEYDPRLLFEEPWFRELRTFSGLSTYWAKTRPTVYMTEKTNHPYQISIGRTLRIGSDASQIYGYVVVTMLESRINKIFRNLAVGQEMMLVDEEGRILSHKDPHRIGERLEYLQAADGNSNVLELDGERYLLTRRPIAYGGWELVSLLPYGQATANITGIFNSVFLLLIVLFCLFLMLLVYLIQTFTKPLVKLGRVAASVQRGNLDVRSGIRSRDEIGSLGASLDQMLDRVGEMIREITLQQARKRKAELDMLQAQINPHFLFNVLNSIRMKVLRKGDRESAEMIASLSKLLRMTIERNKEMITLHEEIEIAADYVLLMNMRQKEKAELRLDISADVFLQKVPRFMLQPIIENAMIHGLQQGPGTIGVTARIEGDTVEIVVEDDGEGMSAETLERLRADVSRRPELSGGEPGGVDEADGADGAGELPGAEHRGFSSIGLRNVSERMAIIFGARFRMTIDSEPGRGTRVAMSIPRQEVQRNDV</sequence>
<keyword evidence="8 10" id="KW-0472">Membrane</keyword>
<protein>
    <submittedName>
        <fullName evidence="12">Sensor histidine kinase</fullName>
        <ecNumber evidence="12">2.7.13.3</ecNumber>
    </submittedName>
</protein>
<dbReference type="Gene3D" id="6.10.340.10">
    <property type="match status" value="1"/>
</dbReference>
<dbReference type="PANTHER" id="PTHR34220:SF7">
    <property type="entry name" value="SENSOR HISTIDINE KINASE YPDA"/>
    <property type="match status" value="1"/>
</dbReference>
<keyword evidence="4 12" id="KW-0808">Transferase</keyword>
<dbReference type="InterPro" id="IPR036890">
    <property type="entry name" value="HATPase_C_sf"/>
</dbReference>
<evidence type="ECO:0000256" key="8">
    <source>
        <dbReference type="ARBA" id="ARBA00023136"/>
    </source>
</evidence>
<dbReference type="GO" id="GO:0004673">
    <property type="term" value="F:protein histidine kinase activity"/>
    <property type="evidence" value="ECO:0007669"/>
    <property type="project" value="UniProtKB-EC"/>
</dbReference>
<organism evidence="12 13">
    <name type="scientific">Paenibacillus thermoaerophilus</name>
    <dbReference type="NCBI Taxonomy" id="1215385"/>
    <lineage>
        <taxon>Bacteria</taxon>
        <taxon>Bacillati</taxon>
        <taxon>Bacillota</taxon>
        <taxon>Bacilli</taxon>
        <taxon>Bacillales</taxon>
        <taxon>Paenibacillaceae</taxon>
        <taxon>Paenibacillus</taxon>
    </lineage>
</organism>
<evidence type="ECO:0000256" key="6">
    <source>
        <dbReference type="ARBA" id="ARBA00022777"/>
    </source>
</evidence>
<evidence type="ECO:0000256" key="7">
    <source>
        <dbReference type="ARBA" id="ARBA00022989"/>
    </source>
</evidence>
<dbReference type="SUPFAM" id="SSF55874">
    <property type="entry name" value="ATPase domain of HSP90 chaperone/DNA topoisomerase II/histidine kinase"/>
    <property type="match status" value="1"/>
</dbReference>
<dbReference type="InterPro" id="IPR033479">
    <property type="entry name" value="dCache_1"/>
</dbReference>
<feature type="domain" description="HAMP" evidence="11">
    <location>
        <begin position="320"/>
        <end position="372"/>
    </location>
</feature>
<dbReference type="PANTHER" id="PTHR34220">
    <property type="entry name" value="SENSOR HISTIDINE KINASE YPDA"/>
    <property type="match status" value="1"/>
</dbReference>
<keyword evidence="7 10" id="KW-1133">Transmembrane helix</keyword>
<keyword evidence="2" id="KW-1003">Cell membrane</keyword>
<dbReference type="Pfam" id="PF00672">
    <property type="entry name" value="HAMP"/>
    <property type="match status" value="1"/>
</dbReference>
<evidence type="ECO:0000313" key="13">
    <source>
        <dbReference type="Proteomes" id="UP001596528"/>
    </source>
</evidence>
<dbReference type="PROSITE" id="PS50885">
    <property type="entry name" value="HAMP"/>
    <property type="match status" value="1"/>
</dbReference>